<dbReference type="Proteomes" id="UP000249396">
    <property type="component" value="Unassembled WGS sequence"/>
</dbReference>
<gene>
    <name evidence="1" type="ORF">DM484_14185</name>
</gene>
<dbReference type="Pfam" id="PF13975">
    <property type="entry name" value="gag-asp_proteas"/>
    <property type="match status" value="1"/>
</dbReference>
<dbReference type="AlphaFoldDB" id="A0A2W4R3G9"/>
<reference evidence="1 2" key="1">
    <citation type="journal article" date="2018" name="Aquat. Microb. Ecol.">
        <title>Gammaproteobacterial methanotrophs dominate.</title>
        <authorList>
            <person name="Rissanen A.J."/>
            <person name="Saarenheimo J."/>
            <person name="Tiirola M."/>
            <person name="Peura S."/>
            <person name="Aalto S.L."/>
            <person name="Karvinen A."/>
            <person name="Nykanen H."/>
        </authorList>
    </citation>
    <scope>NUCLEOTIDE SEQUENCE [LARGE SCALE GENOMIC DNA]</scope>
    <source>
        <strain evidence="1">AMbin10</strain>
    </source>
</reference>
<dbReference type="EMBL" id="QJPH01000332">
    <property type="protein sequence ID" value="PZN77646.1"/>
    <property type="molecule type" value="Genomic_DNA"/>
</dbReference>
<dbReference type="InterPro" id="IPR022274">
    <property type="entry name" value="Peptidase_asp_AF0612"/>
</dbReference>
<evidence type="ECO:0000313" key="1">
    <source>
        <dbReference type="EMBL" id="PZN77646.1"/>
    </source>
</evidence>
<dbReference type="CDD" id="cd00303">
    <property type="entry name" value="retropepsin_like"/>
    <property type="match status" value="1"/>
</dbReference>
<dbReference type="PROSITE" id="PS00141">
    <property type="entry name" value="ASP_PROTEASE"/>
    <property type="match status" value="1"/>
</dbReference>
<keyword evidence="1" id="KW-0645">Protease</keyword>
<dbReference type="InterPro" id="IPR021109">
    <property type="entry name" value="Peptidase_aspartic_dom_sf"/>
</dbReference>
<name>A0A2W4R3G9_9GAMM</name>
<comment type="caution">
    <text evidence="1">The sequence shown here is derived from an EMBL/GenBank/DDBJ whole genome shotgun (WGS) entry which is preliminary data.</text>
</comment>
<proteinExistence type="predicted"/>
<dbReference type="Gene3D" id="2.40.70.10">
    <property type="entry name" value="Acid Proteases"/>
    <property type="match status" value="1"/>
</dbReference>
<evidence type="ECO:0000313" key="2">
    <source>
        <dbReference type="Proteomes" id="UP000249396"/>
    </source>
</evidence>
<dbReference type="NCBIfam" id="TIGR03698">
    <property type="entry name" value="clan_AA_DTGF"/>
    <property type="match status" value="1"/>
</dbReference>
<keyword evidence="1" id="KW-0378">Hydrolase</keyword>
<organism evidence="1 2">
    <name type="scientific">Candidatus Methylumidiphilus alinenensis</name>
    <dbReference type="NCBI Taxonomy" id="2202197"/>
    <lineage>
        <taxon>Bacteria</taxon>
        <taxon>Pseudomonadati</taxon>
        <taxon>Pseudomonadota</taxon>
        <taxon>Gammaproteobacteria</taxon>
        <taxon>Methylococcales</taxon>
        <taxon>Candidatus Methylumidiphilus</taxon>
    </lineage>
</organism>
<sequence length="126" mass="13856">MCTIYNNIRLANPYFPEQDEINVEALVDTGATHLCIPEHIALQLRLTALKEREVVTANGSHRLVKYAGPVRVSMLGRDCFVGALVMGDQVLLGAIPMEDMDLVVSPREQRITVNPSAPNIPMAMAK</sequence>
<dbReference type="GO" id="GO:0006508">
    <property type="term" value="P:proteolysis"/>
    <property type="evidence" value="ECO:0007669"/>
    <property type="project" value="UniProtKB-KW"/>
</dbReference>
<accession>A0A2W4R3G9</accession>
<dbReference type="GO" id="GO:0004190">
    <property type="term" value="F:aspartic-type endopeptidase activity"/>
    <property type="evidence" value="ECO:0007669"/>
    <property type="project" value="InterPro"/>
</dbReference>
<protein>
    <submittedName>
        <fullName evidence="1">Clan AA aspartic protease</fullName>
    </submittedName>
</protein>
<dbReference type="SUPFAM" id="SSF50630">
    <property type="entry name" value="Acid proteases"/>
    <property type="match status" value="1"/>
</dbReference>
<dbReference type="InterPro" id="IPR001969">
    <property type="entry name" value="Aspartic_peptidase_AS"/>
</dbReference>